<reference evidence="1" key="1">
    <citation type="submission" date="2019-08" db="EMBL/GenBank/DDBJ databases">
        <authorList>
            <person name="Kucharzyk K."/>
            <person name="Murdoch R.W."/>
            <person name="Higgins S."/>
            <person name="Loffler F."/>
        </authorList>
    </citation>
    <scope>NUCLEOTIDE SEQUENCE</scope>
</reference>
<protein>
    <submittedName>
        <fullName evidence="1">Uncharacterized protein</fullName>
    </submittedName>
</protein>
<accession>A0A644ZBR6</accession>
<sequence length="95" mass="10914">MGSITFFTHTHIINHISYVHSHPYKKSEKKQHKHTENQLFLLEHLYHTQITPDVIPGFDLSGKSKVLHDIPTILYEGLHPIKIQINTCLRAPPAA</sequence>
<dbReference type="EMBL" id="VSSQ01008194">
    <property type="protein sequence ID" value="MPM38169.1"/>
    <property type="molecule type" value="Genomic_DNA"/>
</dbReference>
<organism evidence="1">
    <name type="scientific">bioreactor metagenome</name>
    <dbReference type="NCBI Taxonomy" id="1076179"/>
    <lineage>
        <taxon>unclassified sequences</taxon>
        <taxon>metagenomes</taxon>
        <taxon>ecological metagenomes</taxon>
    </lineage>
</organism>
<dbReference type="AlphaFoldDB" id="A0A644ZBR6"/>
<name>A0A644ZBR6_9ZZZZ</name>
<evidence type="ECO:0000313" key="1">
    <source>
        <dbReference type="EMBL" id="MPM38169.1"/>
    </source>
</evidence>
<comment type="caution">
    <text evidence="1">The sequence shown here is derived from an EMBL/GenBank/DDBJ whole genome shotgun (WGS) entry which is preliminary data.</text>
</comment>
<gene>
    <name evidence="1" type="ORF">SDC9_84796</name>
</gene>
<proteinExistence type="predicted"/>